<sequence>MRFFKTGSFFMVLLLVLAACGDNTATPVPAATTAAATTAAGATTAAAAGKIQVSGAYINAPKPATTTMAGGMATTAAATTMAMGTPGASAMVSTGMFLTINNSGAEADKLLGGQTSIADAVEVHTFVNSKMVLAETAPVPANGSLTLAPGGLHIMLIGVKQPLTVGQKVSVTLNFEKAGKVIVEAEVRAS</sequence>
<dbReference type="RefSeq" id="WP_341470618.1">
    <property type="nucleotide sequence ID" value="NZ_CP128400.1"/>
</dbReference>
<gene>
    <name evidence="2" type="ORF">HXX08_23200</name>
    <name evidence="3" type="ORF">OZ401_004329</name>
</gene>
<dbReference type="Pfam" id="PF04314">
    <property type="entry name" value="PCuAC"/>
    <property type="match status" value="1"/>
</dbReference>
<dbReference type="InterPro" id="IPR036182">
    <property type="entry name" value="PCuAC_sf"/>
</dbReference>
<evidence type="ECO:0000313" key="3">
    <source>
        <dbReference type="EMBL" id="WJW68713.1"/>
    </source>
</evidence>
<keyword evidence="5" id="KW-1185">Reference proteome</keyword>
<dbReference type="EMBL" id="JACATZ010000003">
    <property type="protein sequence ID" value="NWJ48776.1"/>
    <property type="molecule type" value="Genomic_DNA"/>
</dbReference>
<feature type="chain" id="PRO_5035938987" evidence="1">
    <location>
        <begin position="31"/>
        <end position="190"/>
    </location>
</feature>
<feature type="signal peptide" evidence="1">
    <location>
        <begin position="1"/>
        <end position="30"/>
    </location>
</feature>
<dbReference type="Gene3D" id="2.60.40.1890">
    <property type="entry name" value="PCu(A)C copper chaperone"/>
    <property type="match status" value="1"/>
</dbReference>
<proteinExistence type="predicted"/>
<dbReference type="InterPro" id="IPR007410">
    <property type="entry name" value="LpqE-like"/>
</dbReference>
<organism evidence="2 4">
    <name type="scientific">Candidatus Chlorohelix allophototropha</name>
    <dbReference type="NCBI Taxonomy" id="3003348"/>
    <lineage>
        <taxon>Bacteria</taxon>
        <taxon>Bacillati</taxon>
        <taxon>Chloroflexota</taxon>
        <taxon>Chloroflexia</taxon>
        <taxon>Candidatus Chloroheliales</taxon>
        <taxon>Candidatus Chloroheliaceae</taxon>
        <taxon>Candidatus Chlorohelix</taxon>
    </lineage>
</organism>
<accession>A0A8T7M9S8</accession>
<reference evidence="2 4" key="1">
    <citation type="submission" date="2020-06" db="EMBL/GenBank/DDBJ databases">
        <title>Anoxygenic phototrophic Chloroflexota member uses a Type I reaction center.</title>
        <authorList>
            <person name="Tsuji J.M."/>
            <person name="Shaw N.A."/>
            <person name="Nagashima S."/>
            <person name="Venkiteswaran J."/>
            <person name="Schiff S.L."/>
            <person name="Hanada S."/>
            <person name="Tank M."/>
            <person name="Neufeld J.D."/>
        </authorList>
    </citation>
    <scope>NUCLEOTIDE SEQUENCE [LARGE SCALE GENOMIC DNA]</scope>
    <source>
        <strain evidence="2">L227-S17</strain>
    </source>
</reference>
<dbReference type="AlphaFoldDB" id="A0A8T7M9S8"/>
<dbReference type="EMBL" id="CP128400">
    <property type="protein sequence ID" value="WJW68713.1"/>
    <property type="molecule type" value="Genomic_DNA"/>
</dbReference>
<evidence type="ECO:0000313" key="2">
    <source>
        <dbReference type="EMBL" id="NWJ48776.1"/>
    </source>
</evidence>
<dbReference type="SUPFAM" id="SSF110087">
    <property type="entry name" value="DR1885-like metal-binding protein"/>
    <property type="match status" value="1"/>
</dbReference>
<keyword evidence="1" id="KW-0732">Signal</keyword>
<evidence type="ECO:0000313" key="5">
    <source>
        <dbReference type="Proteomes" id="UP001431572"/>
    </source>
</evidence>
<dbReference type="PANTHER" id="PTHR36302">
    <property type="entry name" value="BLR7088 PROTEIN"/>
    <property type="match status" value="1"/>
</dbReference>
<evidence type="ECO:0000313" key="4">
    <source>
        <dbReference type="Proteomes" id="UP000521676"/>
    </source>
</evidence>
<protein>
    <submittedName>
        <fullName evidence="2">Copper chaperone PCu(A)C</fullName>
    </submittedName>
</protein>
<dbReference type="InterPro" id="IPR058248">
    <property type="entry name" value="Lxx211020-like"/>
</dbReference>
<dbReference type="PANTHER" id="PTHR36302:SF1">
    <property type="entry name" value="COPPER CHAPERONE PCU(A)C"/>
    <property type="match status" value="1"/>
</dbReference>
<dbReference type="Proteomes" id="UP000521676">
    <property type="component" value="Unassembled WGS sequence"/>
</dbReference>
<reference evidence="3" key="2">
    <citation type="journal article" date="2024" name="Nature">
        <title>Anoxygenic phototroph of the Chloroflexota uses a type I reaction centre.</title>
        <authorList>
            <person name="Tsuji J.M."/>
            <person name="Shaw N.A."/>
            <person name="Nagashima S."/>
            <person name="Venkiteswaran J.J."/>
            <person name="Schiff S.L."/>
            <person name="Watanabe T."/>
            <person name="Fukui M."/>
            <person name="Hanada S."/>
            <person name="Tank M."/>
            <person name="Neufeld J.D."/>
        </authorList>
    </citation>
    <scope>NUCLEOTIDE SEQUENCE</scope>
    <source>
        <strain evidence="3">L227-S17</strain>
    </source>
</reference>
<name>A0A8T7M9S8_9CHLR</name>
<evidence type="ECO:0000256" key="1">
    <source>
        <dbReference type="SAM" id="SignalP"/>
    </source>
</evidence>
<dbReference type="PROSITE" id="PS51257">
    <property type="entry name" value="PROKAR_LIPOPROTEIN"/>
    <property type="match status" value="1"/>
</dbReference>
<dbReference type="Proteomes" id="UP001431572">
    <property type="component" value="Chromosome 2"/>
</dbReference>